<organism evidence="9 10">
    <name type="scientific">Flavobacterium profundi</name>
    <dbReference type="NCBI Taxonomy" id="1774945"/>
    <lineage>
        <taxon>Bacteria</taxon>
        <taxon>Pseudomonadati</taxon>
        <taxon>Bacteroidota</taxon>
        <taxon>Flavobacteriia</taxon>
        <taxon>Flavobacteriales</taxon>
        <taxon>Flavobacteriaceae</taxon>
        <taxon>Flavobacterium</taxon>
    </lineage>
</organism>
<dbReference type="Pfam" id="PF05090">
    <property type="entry name" value="HTTM"/>
    <property type="match status" value="1"/>
</dbReference>
<evidence type="ECO:0000256" key="6">
    <source>
        <dbReference type="ARBA" id="ARBA00023239"/>
    </source>
</evidence>
<protein>
    <submittedName>
        <fullName evidence="9">HTTM domain-containing protein</fullName>
    </submittedName>
</protein>
<dbReference type="OrthoDB" id="341137at2"/>
<sequence length="457" mass="54379">MCFNLIQTYLNKKSDTVTLAFFRLAFGLMMLFSIIRFSAYGWIDKMYIQPKFHFTYYGFEWVKPLGNFTYILFFICGLAALFIAIGYRYKLAITVFFLSFTYIELMDKTTYLNHYYFISVVSFILIFLPANANYSVDALQKEKIKRLQIPTWNIDVLKVMLTIVYFYAGLAKLNSDWLLEAMPLKIWLPNQSNTPIIGNWFHKEWVQYAFSWFGALYDLIIPFLLWNKKTRNIAFVFVVIFHVLTKILFPIGVFPYVMIISTLIFFSAGFHKRIMNFIFAPFKSKLTVFETPNTLIETMKPPKYNLKMCFLALFMAFQLVFPFRYWLYPDELFWTEEGFRFSWRVMLMEKAGYAQFYVTDAKTKQRKAIDTTRFLTPFQEKQMAFQPDFILEYAHFLHDYYEKTGVNDPIVTVDSYVALNGRLSQRYLDPNIDLAKEYESFQHKTWILPFNDVIKGF</sequence>
<dbReference type="GO" id="GO:0008488">
    <property type="term" value="F:gamma-glutamyl carboxylase activity"/>
    <property type="evidence" value="ECO:0007669"/>
    <property type="project" value="InterPro"/>
</dbReference>
<keyword evidence="3 7" id="KW-1133">Transmembrane helix</keyword>
<dbReference type="PANTHER" id="PTHR12639">
    <property type="entry name" value="VITAMIN K-DEPENDENT GAMMA-CARBOXYLASE"/>
    <property type="match status" value="1"/>
</dbReference>
<dbReference type="InterPro" id="IPR007782">
    <property type="entry name" value="VKG_COase"/>
</dbReference>
<feature type="transmembrane region" description="Helical" evidence="7">
    <location>
        <begin position="257"/>
        <end position="275"/>
    </location>
</feature>
<evidence type="ECO:0000259" key="8">
    <source>
        <dbReference type="SMART" id="SM00752"/>
    </source>
</evidence>
<name>A0A6I4II59_9FLAO</name>
<keyword evidence="10" id="KW-1185">Reference proteome</keyword>
<evidence type="ECO:0000313" key="10">
    <source>
        <dbReference type="Proteomes" id="UP000431264"/>
    </source>
</evidence>
<dbReference type="InterPro" id="IPR011020">
    <property type="entry name" value="HTTM-like"/>
</dbReference>
<dbReference type="InterPro" id="IPR053935">
    <property type="entry name" value="VKGC_lumenal_dom"/>
</dbReference>
<keyword evidence="6" id="KW-0456">Lyase</keyword>
<keyword evidence="5" id="KW-1015">Disulfide bond</keyword>
<evidence type="ECO:0000256" key="1">
    <source>
        <dbReference type="ARBA" id="ARBA00004127"/>
    </source>
</evidence>
<feature type="transmembrane region" description="Helical" evidence="7">
    <location>
        <begin position="115"/>
        <end position="136"/>
    </location>
</feature>
<dbReference type="Proteomes" id="UP000431264">
    <property type="component" value="Unassembled WGS sequence"/>
</dbReference>
<comment type="caution">
    <text evidence="9">The sequence shown here is derived from an EMBL/GenBank/DDBJ whole genome shotgun (WGS) entry which is preliminary data.</text>
</comment>
<proteinExistence type="predicted"/>
<dbReference type="PANTHER" id="PTHR12639:SF7">
    <property type="entry name" value="HTTM DOMAIN-CONTAINING PROTEIN"/>
    <property type="match status" value="1"/>
</dbReference>
<reference evidence="10" key="1">
    <citation type="submission" date="2019-05" db="EMBL/GenBank/DDBJ databases">
        <title>Flavobacterium profundi sp. nov., isolated from a deep-sea seamount.</title>
        <authorList>
            <person name="Zhang D.-C."/>
        </authorList>
    </citation>
    <scope>NUCLEOTIDE SEQUENCE [LARGE SCALE GENOMIC DNA]</scope>
    <source>
        <strain evidence="10">TP390</strain>
    </source>
</reference>
<dbReference type="GO" id="GO:0012505">
    <property type="term" value="C:endomembrane system"/>
    <property type="evidence" value="ECO:0007669"/>
    <property type="project" value="UniProtKB-SubCell"/>
</dbReference>
<evidence type="ECO:0000256" key="5">
    <source>
        <dbReference type="ARBA" id="ARBA00023157"/>
    </source>
</evidence>
<evidence type="ECO:0000256" key="2">
    <source>
        <dbReference type="ARBA" id="ARBA00022692"/>
    </source>
</evidence>
<keyword evidence="4 7" id="KW-0472">Membrane</keyword>
<comment type="subcellular location">
    <subcellularLocation>
        <location evidence="1">Endomembrane system</location>
        <topology evidence="1">Multi-pass membrane protein</topology>
    </subcellularLocation>
</comment>
<gene>
    <name evidence="9" type="ORF">GOQ30_09415</name>
</gene>
<feature type="domain" description="HTTM-like" evidence="8">
    <location>
        <begin position="11"/>
        <end position="270"/>
    </location>
</feature>
<evidence type="ECO:0000256" key="3">
    <source>
        <dbReference type="ARBA" id="ARBA00022989"/>
    </source>
</evidence>
<dbReference type="GO" id="GO:0019842">
    <property type="term" value="F:vitamin binding"/>
    <property type="evidence" value="ECO:0007669"/>
    <property type="project" value="TreeGrafter"/>
</dbReference>
<feature type="transmembrane region" description="Helical" evidence="7">
    <location>
        <begin position="64"/>
        <end position="87"/>
    </location>
</feature>
<dbReference type="SMART" id="SM00752">
    <property type="entry name" value="HTTM"/>
    <property type="match status" value="1"/>
</dbReference>
<feature type="transmembrane region" description="Helical" evidence="7">
    <location>
        <begin position="205"/>
        <end position="226"/>
    </location>
</feature>
<feature type="transmembrane region" description="Helical" evidence="7">
    <location>
        <begin position="20"/>
        <end position="43"/>
    </location>
</feature>
<dbReference type="AlphaFoldDB" id="A0A6I4II59"/>
<dbReference type="InterPro" id="IPR053934">
    <property type="entry name" value="HTTM_dom"/>
</dbReference>
<feature type="transmembrane region" description="Helical" evidence="7">
    <location>
        <begin position="156"/>
        <end position="173"/>
    </location>
</feature>
<dbReference type="EMBL" id="WQLW01000006">
    <property type="protein sequence ID" value="MVO09375.1"/>
    <property type="molecule type" value="Genomic_DNA"/>
</dbReference>
<dbReference type="Pfam" id="PF22777">
    <property type="entry name" value="VKGC_lumenal_dom"/>
    <property type="match status" value="1"/>
</dbReference>
<keyword evidence="2 7" id="KW-0812">Transmembrane</keyword>
<evidence type="ECO:0000313" key="9">
    <source>
        <dbReference type="EMBL" id="MVO09375.1"/>
    </source>
</evidence>
<evidence type="ECO:0000256" key="4">
    <source>
        <dbReference type="ARBA" id="ARBA00023136"/>
    </source>
</evidence>
<evidence type="ECO:0000256" key="7">
    <source>
        <dbReference type="SAM" id="Phobius"/>
    </source>
</evidence>
<accession>A0A6I4II59</accession>